<evidence type="ECO:0000256" key="1">
    <source>
        <dbReference type="ARBA" id="ARBA00000681"/>
    </source>
</evidence>
<evidence type="ECO:0000256" key="9">
    <source>
        <dbReference type="ARBA" id="ARBA00023326"/>
    </source>
</evidence>
<dbReference type="Gene3D" id="2.60.120.180">
    <property type="match status" value="1"/>
</dbReference>
<dbReference type="InterPro" id="IPR033123">
    <property type="entry name" value="GH11_dom"/>
</dbReference>
<dbReference type="PROSITE" id="PS51761">
    <property type="entry name" value="GH11_3"/>
    <property type="match status" value="1"/>
</dbReference>
<feature type="active site" description="Proton donor" evidence="10">
    <location>
        <position position="209"/>
    </location>
</feature>
<proteinExistence type="inferred from homology"/>
<dbReference type="Proteomes" id="UP001187682">
    <property type="component" value="Unassembled WGS sequence"/>
</dbReference>
<keyword evidence="8 10" id="KW-0326">Glycosidase</keyword>
<dbReference type="Pfam" id="PF00457">
    <property type="entry name" value="Glyco_hydro_11"/>
    <property type="match status" value="1"/>
</dbReference>
<evidence type="ECO:0000256" key="8">
    <source>
        <dbReference type="ARBA" id="ARBA00023295"/>
    </source>
</evidence>
<dbReference type="PANTHER" id="PTHR46828:SF3">
    <property type="entry name" value="ENDO-1,4-BETA-XYLANASE"/>
    <property type="match status" value="1"/>
</dbReference>
<evidence type="ECO:0000259" key="13">
    <source>
        <dbReference type="PROSITE" id="PS51761"/>
    </source>
</evidence>
<comment type="pathway">
    <text evidence="2 10 11">Glycan degradation; xylan degradation.</text>
</comment>
<dbReference type="AlphaFoldDB" id="A0AAE8N2D2"/>
<accession>A0AAE8N2D2</accession>
<dbReference type="InterPro" id="IPR018208">
    <property type="entry name" value="GH11_AS_1"/>
</dbReference>
<organism evidence="14 15">
    <name type="scientific">Cephalotrichum gorgonifer</name>
    <dbReference type="NCBI Taxonomy" id="2041049"/>
    <lineage>
        <taxon>Eukaryota</taxon>
        <taxon>Fungi</taxon>
        <taxon>Dikarya</taxon>
        <taxon>Ascomycota</taxon>
        <taxon>Pezizomycotina</taxon>
        <taxon>Sordariomycetes</taxon>
        <taxon>Hypocreomycetidae</taxon>
        <taxon>Microascales</taxon>
        <taxon>Microascaceae</taxon>
        <taxon>Cephalotrichum</taxon>
    </lineage>
</organism>
<comment type="catalytic activity">
    <reaction evidence="1 10 11">
        <text>Endohydrolysis of (1-&gt;4)-beta-D-xylosidic linkages in xylans.</text>
        <dbReference type="EC" id="3.2.1.8"/>
    </reaction>
</comment>
<evidence type="ECO:0000256" key="7">
    <source>
        <dbReference type="ARBA" id="ARBA00023277"/>
    </source>
</evidence>
<dbReference type="PANTHER" id="PTHR46828">
    <property type="entry name" value="ENDO-1,4-BETA-XYLANASE A-RELATED"/>
    <property type="match status" value="1"/>
</dbReference>
<reference evidence="14" key="1">
    <citation type="submission" date="2018-03" db="EMBL/GenBank/DDBJ databases">
        <authorList>
            <person name="Guldener U."/>
        </authorList>
    </citation>
    <scope>NUCLEOTIDE SEQUENCE</scope>
</reference>
<dbReference type="EC" id="3.2.1.8" evidence="4 10"/>
<comment type="similarity">
    <text evidence="3 10 11">Belongs to the glycosyl hydrolase 11 (cellulase G) family.</text>
</comment>
<dbReference type="InterPro" id="IPR033119">
    <property type="entry name" value="GH11_AS_2"/>
</dbReference>
<evidence type="ECO:0000256" key="4">
    <source>
        <dbReference type="ARBA" id="ARBA00012590"/>
    </source>
</evidence>
<keyword evidence="9 10" id="KW-0624">Polysaccharide degradation</keyword>
<dbReference type="InterPro" id="IPR013320">
    <property type="entry name" value="ConA-like_dom_sf"/>
</dbReference>
<dbReference type="InterPro" id="IPR001137">
    <property type="entry name" value="Glyco_hydro_11"/>
</dbReference>
<feature type="active site" description="Nucleophile" evidence="10">
    <location>
        <position position="118"/>
    </location>
</feature>
<evidence type="ECO:0000256" key="5">
    <source>
        <dbReference type="ARBA" id="ARBA00022651"/>
    </source>
</evidence>
<dbReference type="PROSITE" id="PS00776">
    <property type="entry name" value="GH11_1"/>
    <property type="match status" value="1"/>
</dbReference>
<evidence type="ECO:0000256" key="12">
    <source>
        <dbReference type="SAM" id="SignalP"/>
    </source>
</evidence>
<feature type="chain" id="PRO_5042184214" description="Endo-1,4-beta-xylanase" evidence="12">
    <location>
        <begin position="20"/>
        <end position="225"/>
    </location>
</feature>
<name>A0AAE8N2D2_9PEZI</name>
<evidence type="ECO:0000256" key="6">
    <source>
        <dbReference type="ARBA" id="ARBA00022801"/>
    </source>
</evidence>
<comment type="caution">
    <text evidence="14">The sequence shown here is derived from an EMBL/GenBank/DDBJ whole genome shotgun (WGS) entry which is preliminary data.</text>
</comment>
<dbReference type="GO" id="GO:0031176">
    <property type="term" value="F:endo-1,4-beta-xylanase activity"/>
    <property type="evidence" value="ECO:0007669"/>
    <property type="project" value="UniProtKB-UniRule"/>
</dbReference>
<dbReference type="SUPFAM" id="SSF49899">
    <property type="entry name" value="Concanavalin A-like lectins/glucanases"/>
    <property type="match status" value="1"/>
</dbReference>
<sequence length="225" mass="24591">MLSYTSILTALVAVTGVIATPAASPMDLMRRQNTPNGEGTHNGYYYSWWSDGASPATYTNLEGGSYSVNWQSGGNLVGGKGWNPGGPKEITYSGTWSPVNNGNSYLTIYGWTRNPLVEYYIVENHGEYNPGSQATPKGSIQYDGATYNLYQSTRTQQPSIDGTQTFQQYWAIRQQGRTAGTVDTGVFFDAWAAQGMRLGNHYYMIVATEAYRSAGSSHITVETPP</sequence>
<dbReference type="PROSITE" id="PS00777">
    <property type="entry name" value="GH11_2"/>
    <property type="match status" value="1"/>
</dbReference>
<dbReference type="FunFam" id="2.60.120.180:FF:000001">
    <property type="entry name" value="Endo-1,4-beta-xylanase"/>
    <property type="match status" value="1"/>
</dbReference>
<keyword evidence="12" id="KW-0732">Signal</keyword>
<evidence type="ECO:0000256" key="3">
    <source>
        <dbReference type="ARBA" id="ARBA00007792"/>
    </source>
</evidence>
<evidence type="ECO:0000256" key="11">
    <source>
        <dbReference type="RuleBase" id="RU362015"/>
    </source>
</evidence>
<dbReference type="GO" id="GO:0045493">
    <property type="term" value="P:xylan catabolic process"/>
    <property type="evidence" value="ECO:0007669"/>
    <property type="project" value="UniProtKB-UniRule"/>
</dbReference>
<keyword evidence="15" id="KW-1185">Reference proteome</keyword>
<feature type="signal peptide" evidence="12">
    <location>
        <begin position="1"/>
        <end position="19"/>
    </location>
</feature>
<keyword evidence="5 10" id="KW-0858">Xylan degradation</keyword>
<gene>
    <name evidence="14" type="ORF">DNG_06841</name>
</gene>
<dbReference type="InterPro" id="IPR013319">
    <property type="entry name" value="GH11/12"/>
</dbReference>
<evidence type="ECO:0000313" key="15">
    <source>
        <dbReference type="Proteomes" id="UP001187682"/>
    </source>
</evidence>
<dbReference type="PRINTS" id="PR00911">
    <property type="entry name" value="GLHYDRLASE11"/>
</dbReference>
<evidence type="ECO:0000313" key="14">
    <source>
        <dbReference type="EMBL" id="SPO04158.1"/>
    </source>
</evidence>
<protein>
    <recommendedName>
        <fullName evidence="4 10">Endo-1,4-beta-xylanase</fullName>
        <ecNumber evidence="4 10">3.2.1.8</ecNumber>
    </recommendedName>
</protein>
<evidence type="ECO:0000256" key="2">
    <source>
        <dbReference type="ARBA" id="ARBA00004851"/>
    </source>
</evidence>
<keyword evidence="6 10" id="KW-0378">Hydrolase</keyword>
<evidence type="ECO:0000256" key="10">
    <source>
        <dbReference type="PROSITE-ProRule" id="PRU01097"/>
    </source>
</evidence>
<keyword evidence="7 10" id="KW-0119">Carbohydrate metabolism</keyword>
<dbReference type="EMBL" id="ONZQ02000009">
    <property type="protein sequence ID" value="SPO04158.1"/>
    <property type="molecule type" value="Genomic_DNA"/>
</dbReference>
<feature type="domain" description="GH11" evidence="13">
    <location>
        <begin position="32"/>
        <end position="222"/>
    </location>
</feature>